<dbReference type="Pfam" id="PF13276">
    <property type="entry name" value="HTH_21"/>
    <property type="match status" value="1"/>
</dbReference>
<protein>
    <submittedName>
        <fullName evidence="2">HTH-like domain-containing protein</fullName>
    </submittedName>
</protein>
<sequence length="67" mass="8083">MRVIRMSASTLRYQRMPDRNQGLRERILALAYRHRRYGAGMIYLKLRQPGEPVNHKRVRLYPKLACR</sequence>
<dbReference type="STRING" id="416873.SAMN04487951_11382"/>
<dbReference type="Proteomes" id="UP000199677">
    <property type="component" value="Unassembled WGS sequence"/>
</dbReference>
<evidence type="ECO:0000313" key="2">
    <source>
        <dbReference type="EMBL" id="SDO12055.1"/>
    </source>
</evidence>
<dbReference type="InterPro" id="IPR025948">
    <property type="entry name" value="HTH-like_dom"/>
</dbReference>
<name>A0A1H0GYT3_9GAMM</name>
<accession>A0A1H0GYT3</accession>
<dbReference type="AlphaFoldDB" id="A0A1H0GYT3"/>
<gene>
    <name evidence="2" type="ORF">SAMN04487951_11382</name>
</gene>
<evidence type="ECO:0000259" key="1">
    <source>
        <dbReference type="Pfam" id="PF13276"/>
    </source>
</evidence>
<organism evidence="2 3">
    <name type="scientific">Vreelandella arcis</name>
    <dbReference type="NCBI Taxonomy" id="416873"/>
    <lineage>
        <taxon>Bacteria</taxon>
        <taxon>Pseudomonadati</taxon>
        <taxon>Pseudomonadota</taxon>
        <taxon>Gammaproteobacteria</taxon>
        <taxon>Oceanospirillales</taxon>
        <taxon>Halomonadaceae</taxon>
        <taxon>Vreelandella</taxon>
    </lineage>
</organism>
<keyword evidence="3" id="KW-1185">Reference proteome</keyword>
<dbReference type="EMBL" id="FNII01000013">
    <property type="protein sequence ID" value="SDO12055.1"/>
    <property type="molecule type" value="Genomic_DNA"/>
</dbReference>
<dbReference type="PANTHER" id="PTHR47515">
    <property type="entry name" value="LOW CALCIUM RESPONSE LOCUS PROTEIN T"/>
    <property type="match status" value="1"/>
</dbReference>
<dbReference type="PANTHER" id="PTHR47515:SF1">
    <property type="entry name" value="BLR2054 PROTEIN"/>
    <property type="match status" value="1"/>
</dbReference>
<reference evidence="3" key="1">
    <citation type="submission" date="2016-10" db="EMBL/GenBank/DDBJ databases">
        <authorList>
            <person name="Varghese N."/>
            <person name="Submissions S."/>
        </authorList>
    </citation>
    <scope>NUCLEOTIDE SEQUENCE [LARGE SCALE GENOMIC DNA]</scope>
    <source>
        <strain evidence="3">CGMCC 1.6494</strain>
    </source>
</reference>
<evidence type="ECO:0000313" key="3">
    <source>
        <dbReference type="Proteomes" id="UP000199677"/>
    </source>
</evidence>
<proteinExistence type="predicted"/>
<feature type="domain" description="HTH-like" evidence="1">
    <location>
        <begin position="19"/>
        <end position="59"/>
    </location>
</feature>